<feature type="transmembrane region" description="Helical" evidence="1">
    <location>
        <begin position="452"/>
        <end position="474"/>
    </location>
</feature>
<sequence length="812" mass="92396">MKRHLTVKTARSTVDTFRADSRWKRKHVSIWRALLFLIDCAATCLTLMTVLRENMLIVAATGRYEPWRSRMLRGTMNYNIIRNEVVDPRTLPNLEDIASSWRFYTLPTRNPSSFGDDRSVRMRVNSLSGNYLGIYYDDHWGIGVRREQLFLYSISAWNCDVINFTPQWIATNCTQQEPSPLVNGSDSDYGFVDSKSVALDSPSAVNASRCHRFIFQHFDELKYDRTAQTGVVQDSGAISAPYLRCYGRPDEPFEYLTGQIMYQSYWHGGPFHAELQTSQCEASPVVVTKKANKLEAALYKVLSLDQEAKTVAAFDQDMWLRYFVSLAHSVVCMLMIFWGLLRAILRSDVVRYVPHQARFGRGSFVANLVRRCGMIFAAHFSDDERDVLVFQGVVSLAPAEWMNHWVYSLISIADAIANIRAMGVIFQLSVYMLKIKVTFGNFLFMFSAVTKMTWLVCFLASVLKYAAKVALRVLRGVGLLRHSLMMRVDEVIDASTLFMSYKLYSAMLCLLLALMLGIRKSTTFMVRQANSKRAIYGSYSSIPSFWESEILCDFQVLFMITLLCGLTFSLALVHFTKYRYVARNRVLRALQTRYMVVGWDVFAIMENLGIDPFNPTLVDADQQCAMTNCSYGALLQQFYVSGPSGIVHFAGDSIFLSSPCVSLSRTSTGSTTVIKEAPLSTHNSCVLHYTPYKAMCMGLLDQLLAPSATHNATSANRIADASLRQMSEAEDEATDTSHGRHKDAMHWTTHKFQLHMESLWGKVVLVDDEHRGCFVKNRYSHQFEYVVHDALAFIPSDDRPMLLTYDKRFRVR</sequence>
<reference evidence="3" key="1">
    <citation type="journal article" date="2010" name="Genome Biol.">
        <title>Genome sequence of the necrotrophic plant pathogen Pythium ultimum reveals original pathogenicity mechanisms and effector repertoire.</title>
        <authorList>
            <person name="Levesque C.A."/>
            <person name="Brouwer H."/>
            <person name="Cano L."/>
            <person name="Hamilton J.P."/>
            <person name="Holt C."/>
            <person name="Huitema E."/>
            <person name="Raffaele S."/>
            <person name="Robideau G.P."/>
            <person name="Thines M."/>
            <person name="Win J."/>
            <person name="Zerillo M.M."/>
            <person name="Beakes G.W."/>
            <person name="Boore J.L."/>
            <person name="Busam D."/>
            <person name="Dumas B."/>
            <person name="Ferriera S."/>
            <person name="Fuerstenberg S.I."/>
            <person name="Gachon C.M."/>
            <person name="Gaulin E."/>
            <person name="Govers F."/>
            <person name="Grenville-Briggs L."/>
            <person name="Horner N."/>
            <person name="Hostetler J."/>
            <person name="Jiang R.H."/>
            <person name="Johnson J."/>
            <person name="Krajaejun T."/>
            <person name="Lin H."/>
            <person name="Meijer H.J."/>
            <person name="Moore B."/>
            <person name="Morris P."/>
            <person name="Phuntmart V."/>
            <person name="Puiu D."/>
            <person name="Shetty J."/>
            <person name="Stajich J.E."/>
            <person name="Tripathy S."/>
            <person name="Wawra S."/>
            <person name="van West P."/>
            <person name="Whitty B.R."/>
            <person name="Coutinho P.M."/>
            <person name="Henrissat B."/>
            <person name="Martin F."/>
            <person name="Thomas P.D."/>
            <person name="Tyler B.M."/>
            <person name="De Vries R.P."/>
            <person name="Kamoun S."/>
            <person name="Yandell M."/>
            <person name="Tisserat N."/>
            <person name="Buell C.R."/>
        </authorList>
    </citation>
    <scope>NUCLEOTIDE SEQUENCE</scope>
    <source>
        <strain evidence="3">DAOM:BR144</strain>
    </source>
</reference>
<evidence type="ECO:0000313" key="2">
    <source>
        <dbReference type="EnsemblProtists" id="PYU1_T003889"/>
    </source>
</evidence>
<proteinExistence type="predicted"/>
<name>K3WFZ8_GLOUD</name>
<dbReference type="eggNOG" id="ENOG502RWNJ">
    <property type="taxonomic scope" value="Eukaryota"/>
</dbReference>
<feature type="transmembrane region" description="Helical" evidence="1">
    <location>
        <begin position="319"/>
        <end position="341"/>
    </location>
</feature>
<feature type="transmembrane region" description="Helical" evidence="1">
    <location>
        <begin position="405"/>
        <end position="432"/>
    </location>
</feature>
<feature type="transmembrane region" description="Helical" evidence="1">
    <location>
        <begin position="30"/>
        <end position="51"/>
    </location>
</feature>
<feature type="transmembrane region" description="Helical" evidence="1">
    <location>
        <begin position="495"/>
        <end position="518"/>
    </location>
</feature>
<dbReference type="AlphaFoldDB" id="K3WFZ8"/>
<dbReference type="STRING" id="431595.K3WFZ8"/>
<accession>K3WFZ8</accession>
<dbReference type="InParanoid" id="K3WFZ8"/>
<evidence type="ECO:0000256" key="1">
    <source>
        <dbReference type="SAM" id="Phobius"/>
    </source>
</evidence>
<feature type="transmembrane region" description="Helical" evidence="1">
    <location>
        <begin position="554"/>
        <end position="575"/>
    </location>
</feature>
<protein>
    <submittedName>
        <fullName evidence="2">Uncharacterized protein</fullName>
    </submittedName>
</protein>
<reference evidence="3" key="2">
    <citation type="submission" date="2010-04" db="EMBL/GenBank/DDBJ databases">
        <authorList>
            <person name="Buell R."/>
            <person name="Hamilton J."/>
            <person name="Hostetler J."/>
        </authorList>
    </citation>
    <scope>NUCLEOTIDE SEQUENCE [LARGE SCALE GENOMIC DNA]</scope>
    <source>
        <strain evidence="3">DAOM:BR144</strain>
    </source>
</reference>
<keyword evidence="3" id="KW-1185">Reference proteome</keyword>
<dbReference type="EnsemblProtists" id="PYU1_T003889">
    <property type="protein sequence ID" value="PYU1_T003889"/>
    <property type="gene ID" value="PYU1_G003879"/>
</dbReference>
<keyword evidence="1" id="KW-1133">Transmembrane helix</keyword>
<dbReference type="Proteomes" id="UP000019132">
    <property type="component" value="Unassembled WGS sequence"/>
</dbReference>
<dbReference type="EMBL" id="GL376638">
    <property type="status" value="NOT_ANNOTATED_CDS"/>
    <property type="molecule type" value="Genomic_DNA"/>
</dbReference>
<keyword evidence="1" id="KW-0812">Transmembrane</keyword>
<keyword evidence="1" id="KW-0472">Membrane</keyword>
<dbReference type="HOGENOM" id="CLU_023015_0_0_1"/>
<evidence type="ECO:0000313" key="3">
    <source>
        <dbReference type="Proteomes" id="UP000019132"/>
    </source>
</evidence>
<reference evidence="2" key="3">
    <citation type="submission" date="2015-02" db="UniProtKB">
        <authorList>
            <consortium name="EnsemblProtists"/>
        </authorList>
    </citation>
    <scope>IDENTIFICATION</scope>
    <source>
        <strain evidence="2">DAOM BR144</strain>
    </source>
</reference>
<organism evidence="2 3">
    <name type="scientific">Globisporangium ultimum (strain ATCC 200006 / CBS 805.95 / DAOM BR144)</name>
    <name type="common">Pythium ultimum</name>
    <dbReference type="NCBI Taxonomy" id="431595"/>
    <lineage>
        <taxon>Eukaryota</taxon>
        <taxon>Sar</taxon>
        <taxon>Stramenopiles</taxon>
        <taxon>Oomycota</taxon>
        <taxon>Peronosporomycetes</taxon>
        <taxon>Pythiales</taxon>
        <taxon>Pythiaceae</taxon>
        <taxon>Globisporangium</taxon>
    </lineage>
</organism>
<dbReference type="VEuPathDB" id="FungiDB:PYU1_G003879"/>